<dbReference type="CDD" id="cd04301">
    <property type="entry name" value="NAT_SF"/>
    <property type="match status" value="1"/>
</dbReference>
<dbReference type="RefSeq" id="WP_115010999.1">
    <property type="nucleotide sequence ID" value="NZ_UGHV01000001.1"/>
</dbReference>
<keyword evidence="2" id="KW-0012">Acyltransferase</keyword>
<protein>
    <submittedName>
        <fullName evidence="2">Acetyltransferase YpeA</fullName>
        <ecNumber evidence="2">2.3.1.-</ecNumber>
    </submittedName>
</protein>
<gene>
    <name evidence="2" type="primary">ypeA</name>
    <name evidence="2" type="ORF">NCTC12410_00504</name>
</gene>
<dbReference type="Gene3D" id="3.40.630.30">
    <property type="match status" value="1"/>
</dbReference>
<reference evidence="2 3" key="1">
    <citation type="submission" date="2018-06" db="EMBL/GenBank/DDBJ databases">
        <authorList>
            <consortium name="Pathogen Informatics"/>
            <person name="Doyle S."/>
        </authorList>
    </citation>
    <scope>NUCLEOTIDE SEQUENCE [LARGE SCALE GENOMIC DNA]</scope>
    <source>
        <strain evidence="2 3">NCTC12410</strain>
    </source>
</reference>
<evidence type="ECO:0000259" key="1">
    <source>
        <dbReference type="PROSITE" id="PS51186"/>
    </source>
</evidence>
<dbReference type="GO" id="GO:0016747">
    <property type="term" value="F:acyltransferase activity, transferring groups other than amino-acyl groups"/>
    <property type="evidence" value="ECO:0007669"/>
    <property type="project" value="InterPro"/>
</dbReference>
<dbReference type="Proteomes" id="UP000254841">
    <property type="component" value="Unassembled WGS sequence"/>
</dbReference>
<sequence>MKTNQKAKILANLHIRPMRLDDYEQVAMLWQQIEGFYIRSIDDSKEGVARFLTRNPNTSVVAVLKDEDQKEWIIGSILCGHDGRYGSLYHVCVHKDFRQMGIGSRMVEAALNALKKEQISSISLIAFSENIIGNTFWKKQGWASKPNANRYEFSLNPANISHKIDSPNPKN</sequence>
<evidence type="ECO:0000313" key="2">
    <source>
        <dbReference type="EMBL" id="STO96688.1"/>
    </source>
</evidence>
<organism evidence="2 3">
    <name type="scientific">Helicobacter canis</name>
    <dbReference type="NCBI Taxonomy" id="29419"/>
    <lineage>
        <taxon>Bacteria</taxon>
        <taxon>Pseudomonadati</taxon>
        <taxon>Campylobacterota</taxon>
        <taxon>Epsilonproteobacteria</taxon>
        <taxon>Campylobacterales</taxon>
        <taxon>Helicobacteraceae</taxon>
        <taxon>Helicobacter</taxon>
    </lineage>
</organism>
<dbReference type="InterPro" id="IPR016181">
    <property type="entry name" value="Acyl_CoA_acyltransferase"/>
</dbReference>
<dbReference type="SUPFAM" id="SSF55729">
    <property type="entry name" value="Acyl-CoA N-acyltransferases (Nat)"/>
    <property type="match status" value="1"/>
</dbReference>
<name>A0A377J2V3_9HELI</name>
<dbReference type="EC" id="2.3.1.-" evidence="2"/>
<dbReference type="OrthoDB" id="1821130at2"/>
<evidence type="ECO:0000313" key="3">
    <source>
        <dbReference type="Proteomes" id="UP000254841"/>
    </source>
</evidence>
<dbReference type="InterPro" id="IPR000182">
    <property type="entry name" value="GNAT_dom"/>
</dbReference>
<proteinExistence type="predicted"/>
<dbReference type="EMBL" id="UGHV01000001">
    <property type="protein sequence ID" value="STO96688.1"/>
    <property type="molecule type" value="Genomic_DNA"/>
</dbReference>
<keyword evidence="2" id="KW-0808">Transferase</keyword>
<dbReference type="PROSITE" id="PS51186">
    <property type="entry name" value="GNAT"/>
    <property type="match status" value="1"/>
</dbReference>
<dbReference type="AlphaFoldDB" id="A0A377J2V3"/>
<dbReference type="Pfam" id="PF00583">
    <property type="entry name" value="Acetyltransf_1"/>
    <property type="match status" value="1"/>
</dbReference>
<accession>A0A377J2V3</accession>
<feature type="domain" description="N-acetyltransferase" evidence="1">
    <location>
        <begin position="13"/>
        <end position="167"/>
    </location>
</feature>